<dbReference type="Pfam" id="PF26127">
    <property type="entry name" value="12TM_Mok13"/>
    <property type="match status" value="1"/>
</dbReference>
<dbReference type="Pfam" id="PF08323">
    <property type="entry name" value="Glyco_transf_5"/>
    <property type="match status" value="1"/>
</dbReference>
<name>A0A3D8SH13_9HELO</name>
<evidence type="ECO:0000256" key="8">
    <source>
        <dbReference type="SAM" id="Phobius"/>
    </source>
</evidence>
<dbReference type="Pfam" id="PF26122">
    <property type="entry name" value="CBM_Mok13"/>
    <property type="match status" value="1"/>
</dbReference>
<comment type="caution">
    <text evidence="11">The sequence shown here is derived from an EMBL/GenBank/DDBJ whole genome shotgun (WGS) entry which is preliminary data.</text>
</comment>
<organism evidence="11 12">
    <name type="scientific">Coleophoma crateriformis</name>
    <dbReference type="NCBI Taxonomy" id="565419"/>
    <lineage>
        <taxon>Eukaryota</taxon>
        <taxon>Fungi</taxon>
        <taxon>Dikarya</taxon>
        <taxon>Ascomycota</taxon>
        <taxon>Pezizomycotina</taxon>
        <taxon>Leotiomycetes</taxon>
        <taxon>Helotiales</taxon>
        <taxon>Dermateaceae</taxon>
        <taxon>Coleophoma</taxon>
    </lineage>
</organism>
<dbReference type="GO" id="GO:0070600">
    <property type="term" value="P:fungal-type cell wall (1-&gt;3)-alpha-glucan biosynthetic process"/>
    <property type="evidence" value="ECO:0007669"/>
    <property type="project" value="TreeGrafter"/>
</dbReference>
<dbReference type="InterPro" id="IPR058656">
    <property type="entry name" value="Mok11-13/Ags1-like_GH"/>
</dbReference>
<dbReference type="SUPFAM" id="SSF51445">
    <property type="entry name" value="(Trans)glycosidases"/>
    <property type="match status" value="1"/>
</dbReference>
<dbReference type="Pfam" id="PF26108">
    <property type="entry name" value="GH_Mok13"/>
    <property type="match status" value="1"/>
</dbReference>
<sequence length="2414" mass="267704">MAWICLALVLLCVRTALALPYFEEYVDWNLNQNQSAVHPLDYWGEWSSDHTYHPSPANWRFPIYTITLDRWVNGNPGNDESNGTQWEHDPTSNQFRYGGDVTGLLDSLDYLQGMGIKGLYLAGSPFINAAWASDGYSPLDLTLLDPHHGTIAEWQAAITEIHSRGMYVVLDNTMATMGDLIGFQGYLNDTSGTPFSYDEHDFVWKTDRQYWDFQPSNEYNATCEYPNFWYSDGAAVGTNVTSQFVGCKSGEFDQYGEVSAFGEYPDWQKQTCKFAFVQDRLREWVPSVRAKLERFSCITIAMLDIDGFRMDKALQITVDAQAEWSKATRECARTLGKDNFFITGEVVNGNVMGALYFGRGLTPDAAFSNLTEAVMATNTTNSTNNSYMREYGTAALDSAAFHYSIYRGLTVFLGMDGEIGAVGDTDYNMVNAWHQIVETNDLVNSNTGVYDPRHMFGVTNQDVFRYPSLTNGTQKEILGLFITTLHQPGIPLTVWGEEQAFYVLDNQASNYVFGRSPMASANAWQMHGCYKLGEIWYNKPPFDSALTACNDDSISLDHRDSSHPVRNILKRMYQLRDSFPVLNDGFELTTLSNKTYQVLFPGSGNRTTEFGVWSVLRSRTVGVQDFTGQAQGNQSVWFIYTNQNETAEHTFNCSSSQEGMISPFPANTTVRNLMYPYEEYTLNASTQVLGLEGSTEFNGCIDSLTLDPWSYKALVPIAKFVEPLPVITRVLPGHDSRITSTGNPEIVPIEIHFSSNMTCDTVTQSLYFNSTTENNESIALDSNSINCVIVETDEPLYVGAVPTVFIYKANLTNVYNGVHMFTVNNVSSSAGLYTNSIDHFMFRIGQEGNPMVFLKSNVSDTILYRNEDNSDLYIVPNAAGADKFRYSLTWGSTWSDWLSYNSSNYTLAKQVWTGTTKQQWDGEHVILEYWSRLTGSADHRQHGELASERKNLPARQFPHVFAQGAWNQYGYDSGLPSTMTLVSDNLWSFKFMAEWPNTVAFNVWGVNPDKSPDQTLVFGDVDGDGILDRVPPVTLLENNISLSTPPKMPYLSYRLTMNDKTLGYTIEPIGSAWKQLALFLLMLIIPPITGALAVFFFKKSFYGVKHNYIGVSEKQGVMGAFKKVPGVDQLSAGIVGLWKDTRGKRSVTPAFAADDALAADAGAENRRKVLIATMEYEIEDWAIKIKIGGLGVMASLMGKNLGHQDLIWVVPCVGGIDYPLDEEAEPMQVTVIGGKYDVQVQYHVVRNITYVLLDAPVFRGQSKSEPYPPRMDDVDSAVYYSVWNQCIGEAIRRFNPNIYHINDYHGTVAPLYLLPKTIPACLSLHNAEFQGLWPMRTQKEIDEVCAIYNLPIDVAKKYVQFGEVFNLLHAGASYLRVHQKGFGAVGVSKKYGVRSFARYSIFWGLSKIGALPNPDPSDQAAWDRNEPQSKAEVVVDAEAEAARGPLRVQAQEWAGLKVDPTAELFVFVGRWSMQKGVDLIADVFPSVLEENPKVQLICVGPVIDLYGKFAAMKLEKMMTKYPGRVCSKPVFTMLPPFIFSGAEFALIPSRDEPFGLVAVEFGRKGALGVGARVGGLGQMPGWWFTIESTTTKHLMKQFKMAIRDAMASKIEVRAMMRARSALQRFPVAQWVEDLGTLQSKSIVLHEKYSSGNSSPLANDPLAMELALPRPIDGVQSSASSVYSIQSTTNRIMQSSWFGPGRKHSAQSTQPSTRAPSRVGSSLFADSRQVSEVTISAGVSGKQRKRLSKQKKTGRVTFSAGGDDDEESDDDDLASPSGPSRQNSYGMSQLPSHSRDTSRASVYPAPAEPSLRQLQDDIVDSYGRHSAGSPFLDPSRSGASSPNPPFASRSRANSMLSLASVDAVIGERKDFKLQAVDPFFTDSSGTYGGNFETMLNSLDGKTSEGQLCIEDYLKKSEKQWYSRMNDAKLGVSSPAGSIFHWGNKSATSLVGNESRPDLTISNGENAEFGLRDNHVVPTGLKRIMQLKIGDWPVYAFILAFGQIIAANSYQITLLIGQNGEQASELYTVASIYLGASITWWVLFRHFKAVFVLSTPFIFYGMAFFLVGMVPYASSTSKAWVQNVATAFYAIASSSGSLFFALNFGSEGGAAVESWAFRACVIQGTQQIYVSLLWLWGSKLTASIANGVQTSSMITSKPAITGVTTPIALLLWACGALLFFGLPNFYRQKPGTVPSFYRSVCRRKIIGWFLVMVILQNYWLSAPYGRNWTYLWSSKHAPKWAIVFLVIVFFVIIWAGFMFLFGHLSKADSWIIPLFAIGLGAPRWCQMLWGISNIGLYLPWAGSATSGALLGRCLWLWLGVLDAVQGVGFGMILLQTLTRLHVTFALIAAQVVGSLATIAARASAPNKTGPGTVFPDFSGGFREGLSEPNFWLGLIFQGIICIGFFVYFRKEQLFKP</sequence>
<feature type="transmembrane region" description="Helical" evidence="8">
    <location>
        <begin position="2048"/>
        <end position="2070"/>
    </location>
</feature>
<evidence type="ECO:0000313" key="11">
    <source>
        <dbReference type="EMBL" id="RDW85596.1"/>
    </source>
</evidence>
<dbReference type="InterPro" id="IPR058657">
    <property type="entry name" value="Mok11-13/Ags1-like_Ig"/>
</dbReference>
<feature type="compositionally biased region" description="Polar residues" evidence="7">
    <location>
        <begin position="1705"/>
        <end position="1714"/>
    </location>
</feature>
<evidence type="ECO:0000256" key="9">
    <source>
        <dbReference type="SAM" id="SignalP"/>
    </source>
</evidence>
<dbReference type="InterPro" id="IPR058655">
    <property type="entry name" value="Mok11-14/Ags1-like"/>
</dbReference>
<dbReference type="InterPro" id="IPR058654">
    <property type="entry name" value="Mok11-14/Ags1-like_TM"/>
</dbReference>
<feature type="compositionally biased region" description="Acidic residues" evidence="7">
    <location>
        <begin position="1761"/>
        <end position="1772"/>
    </location>
</feature>
<dbReference type="PANTHER" id="PTHR47182">
    <property type="entry name" value="CELL WALL ALPHA-1,3-GLUCAN SYNTHASE AGS1-RELATED"/>
    <property type="match status" value="1"/>
</dbReference>
<dbReference type="Gene3D" id="3.20.20.80">
    <property type="entry name" value="Glycosidases"/>
    <property type="match status" value="2"/>
</dbReference>
<dbReference type="FunFam" id="3.40.50.2000:FF:000052">
    <property type="entry name" value="Alpha-1,3-glucan synthase Ags2"/>
    <property type="match status" value="1"/>
</dbReference>
<evidence type="ECO:0000256" key="3">
    <source>
        <dbReference type="ARBA" id="ARBA00022676"/>
    </source>
</evidence>
<keyword evidence="4 11" id="KW-0808">Transferase</keyword>
<evidence type="ECO:0000256" key="1">
    <source>
        <dbReference type="ARBA" id="ARBA00006122"/>
    </source>
</evidence>
<dbReference type="Gene3D" id="3.40.50.2000">
    <property type="entry name" value="Glycogen Phosphorylase B"/>
    <property type="match status" value="2"/>
</dbReference>
<feature type="transmembrane region" description="Helical" evidence="8">
    <location>
        <begin position="2312"/>
        <end position="2332"/>
    </location>
</feature>
<feature type="transmembrane region" description="Helical" evidence="8">
    <location>
        <begin position="2157"/>
        <end position="2180"/>
    </location>
</feature>
<comment type="catalytic activity">
    <reaction evidence="6">
        <text>[(1-&gt;3)-alpha-D-glucosyl](n) + UDP-alpha-D-glucose = [(1-&gt;3)-alpha-D-glucosyl](n+1) + UDP + H(+)</text>
        <dbReference type="Rhea" id="RHEA:19749"/>
        <dbReference type="Rhea" id="RHEA-COMP:11150"/>
        <dbReference type="Rhea" id="RHEA-COMP:11151"/>
        <dbReference type="ChEBI" id="CHEBI:15378"/>
        <dbReference type="ChEBI" id="CHEBI:28100"/>
        <dbReference type="ChEBI" id="CHEBI:58223"/>
        <dbReference type="ChEBI" id="CHEBI:58885"/>
        <dbReference type="EC" id="2.4.1.183"/>
    </reaction>
</comment>
<dbReference type="EC" id="2.4.1.183" evidence="2"/>
<feature type="transmembrane region" description="Helical" evidence="8">
    <location>
        <begin position="2238"/>
        <end position="2260"/>
    </location>
</feature>
<reference evidence="11 12" key="1">
    <citation type="journal article" date="2018" name="IMA Fungus">
        <title>IMA Genome-F 9: Draft genome sequence of Annulohypoxylon stygium, Aspergillus mulundensis, Berkeleyomyces basicola (syn. Thielaviopsis basicola), Ceratocystis smalleyi, two Cercospora beticola strains, Coleophoma cylindrospora, Fusarium fracticaudum, Phialophora cf. hyalina, and Morchella septimelata.</title>
        <authorList>
            <person name="Wingfield B.D."/>
            <person name="Bills G.F."/>
            <person name="Dong Y."/>
            <person name="Huang W."/>
            <person name="Nel W.J."/>
            <person name="Swalarsk-Parry B.S."/>
            <person name="Vaghefi N."/>
            <person name="Wilken P.M."/>
            <person name="An Z."/>
            <person name="de Beer Z.W."/>
            <person name="De Vos L."/>
            <person name="Chen L."/>
            <person name="Duong T.A."/>
            <person name="Gao Y."/>
            <person name="Hammerbacher A."/>
            <person name="Kikkert J.R."/>
            <person name="Li Y."/>
            <person name="Li H."/>
            <person name="Li K."/>
            <person name="Li Q."/>
            <person name="Liu X."/>
            <person name="Ma X."/>
            <person name="Naidoo K."/>
            <person name="Pethybridge S.J."/>
            <person name="Sun J."/>
            <person name="Steenkamp E.T."/>
            <person name="van der Nest M.A."/>
            <person name="van Wyk S."/>
            <person name="Wingfield M.J."/>
            <person name="Xiong C."/>
            <person name="Yue Q."/>
            <person name="Zhang X."/>
        </authorList>
    </citation>
    <scope>NUCLEOTIDE SEQUENCE [LARGE SCALE GENOMIC DNA]</scope>
    <source>
        <strain evidence="11 12">BP5796</strain>
    </source>
</reference>
<keyword evidence="3" id="KW-0328">Glycosyltransferase</keyword>
<feature type="signal peptide" evidence="9">
    <location>
        <begin position="1"/>
        <end position="18"/>
    </location>
</feature>
<evidence type="ECO:0000259" key="10">
    <source>
        <dbReference type="SMART" id="SM00642"/>
    </source>
</evidence>
<feature type="transmembrane region" description="Helical" evidence="8">
    <location>
        <begin position="2272"/>
        <end position="2292"/>
    </location>
</feature>
<dbReference type="InterPro" id="IPR017853">
    <property type="entry name" value="GH"/>
</dbReference>
<feature type="region of interest" description="Disordered" evidence="7">
    <location>
        <begin position="1735"/>
        <end position="1849"/>
    </location>
</feature>
<feature type="chain" id="PRO_5017599637" description="alpha-1,3-glucan synthase" evidence="9">
    <location>
        <begin position="19"/>
        <end position="2414"/>
    </location>
</feature>
<dbReference type="CDD" id="cd03791">
    <property type="entry name" value="GT5_Glycogen_synthase_DULL1-like"/>
    <property type="match status" value="1"/>
</dbReference>
<dbReference type="FunFam" id="3.40.50.2000:FF:000058">
    <property type="entry name" value="Alpha-1,3-glucan synthase Ags1"/>
    <property type="match status" value="1"/>
</dbReference>
<protein>
    <recommendedName>
        <fullName evidence="2">alpha-1,3-glucan synthase</fullName>
        <ecNumber evidence="2">2.4.1.183</ecNumber>
    </recommendedName>
</protein>
<feature type="transmembrane region" description="Helical" evidence="8">
    <location>
        <begin position="1076"/>
        <end position="1097"/>
    </location>
</feature>
<evidence type="ECO:0000256" key="4">
    <source>
        <dbReference type="ARBA" id="ARBA00022679"/>
    </source>
</evidence>
<proteinExistence type="inferred from homology"/>
<feature type="domain" description="Glycosyl hydrolase family 13 catalytic" evidence="10">
    <location>
        <begin position="65"/>
        <end position="519"/>
    </location>
</feature>
<feature type="transmembrane region" description="Helical" evidence="8">
    <location>
        <begin position="2388"/>
        <end position="2406"/>
    </location>
</feature>
<comment type="similarity">
    <text evidence="1">Belongs to the glycosyltransferase group 1 family.</text>
</comment>
<dbReference type="InterPro" id="IPR058659">
    <property type="entry name" value="Mok11-13/Ags1-like_CBM"/>
</dbReference>
<dbReference type="SMART" id="SM00642">
    <property type="entry name" value="Aamy"/>
    <property type="match status" value="1"/>
</dbReference>
<feature type="transmembrane region" description="Helical" evidence="8">
    <location>
        <begin position="2201"/>
        <end position="2218"/>
    </location>
</feature>
<dbReference type="InterPro" id="IPR058658">
    <property type="entry name" value="Mok11-13/Ags1-like_Ig_2"/>
</dbReference>
<dbReference type="EMBL" id="PDLN01000005">
    <property type="protein sequence ID" value="RDW85596.1"/>
    <property type="molecule type" value="Genomic_DNA"/>
</dbReference>
<dbReference type="CDD" id="cd11323">
    <property type="entry name" value="AmyAc_AGS"/>
    <property type="match status" value="1"/>
</dbReference>
<keyword evidence="5" id="KW-0961">Cell wall biogenesis/degradation</keyword>
<keyword evidence="12" id="KW-1185">Reference proteome</keyword>
<dbReference type="Pfam" id="PF00128">
    <property type="entry name" value="Alpha-amylase"/>
    <property type="match status" value="1"/>
</dbReference>
<dbReference type="Pfam" id="PF26114">
    <property type="entry name" value="Ig_2_Mok13"/>
    <property type="match status" value="1"/>
</dbReference>
<dbReference type="InterPro" id="IPR006047">
    <property type="entry name" value="GH13_cat_dom"/>
</dbReference>
<feature type="compositionally biased region" description="Polar residues" evidence="7">
    <location>
        <begin position="1776"/>
        <end position="1791"/>
    </location>
</feature>
<gene>
    <name evidence="11" type="ORF">BP5796_03921</name>
</gene>
<feature type="transmembrane region" description="Helical" evidence="8">
    <location>
        <begin position="2082"/>
        <end position="2102"/>
    </location>
</feature>
<dbReference type="Pfam" id="PF26111">
    <property type="entry name" value="Ig_Mok13"/>
    <property type="match status" value="1"/>
</dbReference>
<keyword evidence="8" id="KW-1133">Transmembrane helix</keyword>
<evidence type="ECO:0000256" key="2">
    <source>
        <dbReference type="ARBA" id="ARBA00012688"/>
    </source>
</evidence>
<evidence type="ECO:0000256" key="7">
    <source>
        <dbReference type="SAM" id="MobiDB-lite"/>
    </source>
</evidence>
<feature type="transmembrane region" description="Helical" evidence="8">
    <location>
        <begin position="2339"/>
        <end position="2358"/>
    </location>
</feature>
<evidence type="ECO:0000313" key="12">
    <source>
        <dbReference type="Proteomes" id="UP000256328"/>
    </source>
</evidence>
<evidence type="ECO:0000256" key="6">
    <source>
        <dbReference type="ARBA" id="ARBA00048960"/>
    </source>
</evidence>
<feature type="compositionally biased region" description="Basic residues" evidence="7">
    <location>
        <begin position="1741"/>
        <end position="1753"/>
    </location>
</feature>
<dbReference type="OrthoDB" id="512920at2759"/>
<feature type="transmembrane region" description="Helical" evidence="8">
    <location>
        <begin position="1990"/>
        <end position="2012"/>
    </location>
</feature>
<evidence type="ECO:0000256" key="5">
    <source>
        <dbReference type="ARBA" id="ARBA00023316"/>
    </source>
</evidence>
<keyword evidence="8" id="KW-0472">Membrane</keyword>
<feature type="transmembrane region" description="Helical" evidence="8">
    <location>
        <begin position="2024"/>
        <end position="2041"/>
    </location>
</feature>
<dbReference type="GO" id="GO:0047657">
    <property type="term" value="F:alpha-1,3-glucan synthase activity"/>
    <property type="evidence" value="ECO:0007669"/>
    <property type="project" value="UniProtKB-EC"/>
</dbReference>
<dbReference type="Proteomes" id="UP000256328">
    <property type="component" value="Unassembled WGS sequence"/>
</dbReference>
<dbReference type="Pfam" id="PF00534">
    <property type="entry name" value="Glycos_transf_1"/>
    <property type="match status" value="1"/>
</dbReference>
<accession>A0A3D8SH13</accession>
<dbReference type="InterPro" id="IPR001296">
    <property type="entry name" value="Glyco_trans_1"/>
</dbReference>
<dbReference type="GO" id="GO:0009277">
    <property type="term" value="C:fungal-type cell wall"/>
    <property type="evidence" value="ECO:0007669"/>
    <property type="project" value="TreeGrafter"/>
</dbReference>
<keyword evidence="8" id="KW-0812">Transmembrane</keyword>
<dbReference type="PANTHER" id="PTHR47182:SF2">
    <property type="entry name" value="CELL WALL ALPHA-1,3-GLUCAN SYNTHASE AGS1"/>
    <property type="match status" value="1"/>
</dbReference>
<feature type="region of interest" description="Disordered" evidence="7">
    <location>
        <begin position="1694"/>
        <end position="1722"/>
    </location>
</feature>
<keyword evidence="9" id="KW-0732">Signal</keyword>
<dbReference type="SUPFAM" id="SSF53756">
    <property type="entry name" value="UDP-Glycosyltransferase/glycogen phosphorylase"/>
    <property type="match status" value="1"/>
</dbReference>
<dbReference type="InterPro" id="IPR013534">
    <property type="entry name" value="Starch_synth_cat_dom"/>
</dbReference>